<evidence type="ECO:0000313" key="2">
    <source>
        <dbReference type="Proteomes" id="UP000095472"/>
    </source>
</evidence>
<dbReference type="Proteomes" id="UP000095472">
    <property type="component" value="Chromosome"/>
</dbReference>
<protein>
    <submittedName>
        <fullName evidence="1">Uncharacterized protein</fullName>
    </submittedName>
</protein>
<dbReference type="EMBL" id="CP182909">
    <property type="protein sequence ID" value="XPM65014.1"/>
    <property type="molecule type" value="Genomic_DNA"/>
</dbReference>
<organism evidence="1 2">
    <name type="scientific">Desertifilum tharense IPPAS B-1220</name>
    <dbReference type="NCBI Taxonomy" id="1781255"/>
    <lineage>
        <taxon>Bacteria</taxon>
        <taxon>Bacillati</taxon>
        <taxon>Cyanobacteriota</taxon>
        <taxon>Cyanophyceae</taxon>
        <taxon>Desertifilales</taxon>
        <taxon>Desertifilaceae</taxon>
        <taxon>Desertifilum</taxon>
    </lineage>
</organism>
<proteinExistence type="predicted"/>
<evidence type="ECO:0000313" key="1">
    <source>
        <dbReference type="EMBL" id="XPM65014.1"/>
    </source>
</evidence>
<keyword evidence="2" id="KW-1185">Reference proteome</keyword>
<gene>
    <name evidence="1" type="ORF">BH720_003865</name>
</gene>
<name>A0ACD5GX14_9CYAN</name>
<reference evidence="1 2" key="1">
    <citation type="journal article" date="2016" name="Genome Announc.">
        <title>Draft Genome Sequence of the Thermotolerant Cyanobacterium Desertifilum sp. IPPAS B-1220.</title>
        <authorList>
            <person name="Mironov K.S."/>
            <person name="Sinetova M.A."/>
            <person name="Bolatkhan K."/>
            <person name="Zayadan B.K."/>
            <person name="Ustinova V.V."/>
            <person name="Kupriyanova E.V."/>
            <person name="Skrypnik A.N."/>
            <person name="Gogoleva N.E."/>
            <person name="Gogolev Y.V."/>
            <person name="Los D.A."/>
        </authorList>
    </citation>
    <scope>NUCLEOTIDE SEQUENCE [LARGE SCALE GENOMIC DNA]</scope>
    <source>
        <strain evidence="1 2">IPPAS B-1220</strain>
    </source>
</reference>
<accession>A0ACD5GX14</accession>
<sequence length="94" mass="10423">MLELLLVLDLQPVGYADLVKFQSDTLDNPREQIPLLGDRITQPIRYVGTSPDPSLEAIVQLKPDLILATLEMNQQEYAVAVSNSPNLDFALRCG</sequence>